<dbReference type="InterPro" id="IPR006311">
    <property type="entry name" value="TAT_signal"/>
</dbReference>
<dbReference type="Gene3D" id="3.40.190.10">
    <property type="entry name" value="Periplasmic binding protein-like II"/>
    <property type="match status" value="2"/>
</dbReference>
<dbReference type="AlphaFoldDB" id="A0A381SYW8"/>
<gene>
    <name evidence="1" type="ORF">METZ01_LOCUS62046</name>
</gene>
<dbReference type="PANTHER" id="PTHR43649:SF12">
    <property type="entry name" value="DIACETYLCHITOBIOSE BINDING PROTEIN DASA"/>
    <property type="match status" value="1"/>
</dbReference>
<name>A0A381SYW8_9ZZZZ</name>
<dbReference type="Pfam" id="PF01547">
    <property type="entry name" value="SBP_bac_1"/>
    <property type="match status" value="1"/>
</dbReference>
<organism evidence="1">
    <name type="scientific">marine metagenome</name>
    <dbReference type="NCBI Taxonomy" id="408172"/>
    <lineage>
        <taxon>unclassified sequences</taxon>
        <taxon>metagenomes</taxon>
        <taxon>ecological metagenomes</taxon>
    </lineage>
</organism>
<evidence type="ECO:0000313" key="1">
    <source>
        <dbReference type="EMBL" id="SVA09192.1"/>
    </source>
</evidence>
<dbReference type="SUPFAM" id="SSF53850">
    <property type="entry name" value="Periplasmic binding protein-like II"/>
    <property type="match status" value="1"/>
</dbReference>
<reference evidence="1" key="1">
    <citation type="submission" date="2018-05" db="EMBL/GenBank/DDBJ databases">
        <authorList>
            <person name="Lanie J.A."/>
            <person name="Ng W.-L."/>
            <person name="Kazmierczak K.M."/>
            <person name="Andrzejewski T.M."/>
            <person name="Davidsen T.M."/>
            <person name="Wayne K.J."/>
            <person name="Tettelin H."/>
            <person name="Glass J.I."/>
            <person name="Rusch D."/>
            <person name="Podicherti R."/>
            <person name="Tsui H.-C.T."/>
            <person name="Winkler M.E."/>
        </authorList>
    </citation>
    <scope>NUCLEOTIDE SEQUENCE</scope>
</reference>
<accession>A0A381SYW8</accession>
<evidence type="ECO:0008006" key="2">
    <source>
        <dbReference type="Google" id="ProtNLM"/>
    </source>
</evidence>
<dbReference type="EMBL" id="UINC01003780">
    <property type="protein sequence ID" value="SVA09192.1"/>
    <property type="molecule type" value="Genomic_DNA"/>
</dbReference>
<proteinExistence type="predicted"/>
<dbReference type="PROSITE" id="PS51318">
    <property type="entry name" value="TAT"/>
    <property type="match status" value="1"/>
</dbReference>
<protein>
    <recommendedName>
        <fullName evidence="2">ABC transporter substrate-binding protein</fullName>
    </recommendedName>
</protein>
<sequence length="465" mass="50138">MKKKQVSHLPPIKKLNLTRRHFMEATSALVGAGILSSYGLPIYAASNVDEMMKMYNNANIDWQSQKGSSIVLSGLEHPWMSSIEPLLPHFKTLTGIDVQVQKQSESEYVAEVPIKLGAGSPSPDVYMVWSYGQAANAGWLESLDQHFDNSDLFDKNWYDLGDIFSSAKSFPVWNDGQSYVMSITAEAQTMFANQNMLDAIGAAVPTTFDELLSTGKKLKTGDVSGVAMRSKADGSAGTWPCGGFVFSNGGVIIQDGKCMLDSAEAIQAVHYYGTILNEAGPLGVGNYHWYECLNDYMQEVCAIGLDSSNFATDIENPEKSNAAGHTTYGAMVSGPGQQAKPNMWHWMAGINSKSEQKAAAFLFLTWANSKPTCLMSSALGLATTRTSAWESDGFKSAFGSQAATAALTNLQNADGKIMKDCWFHPQSGEILTPFGIAINEVVTGTKSAENAMKEATAKINKAIGA</sequence>
<dbReference type="InterPro" id="IPR006059">
    <property type="entry name" value="SBP"/>
</dbReference>
<dbReference type="InterPro" id="IPR050490">
    <property type="entry name" value="Bact_solute-bd_prot1"/>
</dbReference>
<dbReference type="PANTHER" id="PTHR43649">
    <property type="entry name" value="ARABINOSE-BINDING PROTEIN-RELATED"/>
    <property type="match status" value="1"/>
</dbReference>